<evidence type="ECO:0000259" key="12">
    <source>
        <dbReference type="PROSITE" id="PS50989"/>
    </source>
</evidence>
<evidence type="ECO:0000256" key="6">
    <source>
        <dbReference type="ARBA" id="ARBA00022840"/>
    </source>
</evidence>
<evidence type="ECO:0000256" key="1">
    <source>
        <dbReference type="ARBA" id="ARBA00004956"/>
    </source>
</evidence>
<dbReference type="GO" id="GO:2001295">
    <property type="term" value="P:malonyl-CoA biosynthetic process"/>
    <property type="evidence" value="ECO:0007669"/>
    <property type="project" value="UniProtKB-UniRule"/>
</dbReference>
<keyword evidence="5 10" id="KW-0276">Fatty acid metabolism</keyword>
<dbReference type="InterPro" id="IPR029045">
    <property type="entry name" value="ClpP/crotonase-like_dom_sf"/>
</dbReference>
<dbReference type="Pfam" id="PF03255">
    <property type="entry name" value="ACCA"/>
    <property type="match status" value="1"/>
</dbReference>
<dbReference type="HOGENOM" id="CLU_015486_0_2_0"/>
<accession>D1AII8</accession>
<keyword evidence="7 10" id="KW-0443">Lipid metabolism</keyword>
<dbReference type="InterPro" id="IPR011763">
    <property type="entry name" value="COA_CT_C"/>
</dbReference>
<sequence>MSIEAEMRDLESKIEELKKFSKEQKIDFSKQIEELEEVLKEKIKEYSKTEIDAWGRTQISRNPKRPYTMDYIERIADDFVELHGDRLSKDDHAIVGGLASIDGNGIMIIGHQKGRDMEANIYRNFGMASPEGYRKALRLMRMAERFEVPILTFIDTSGAYPGLEAEEKGQAEAIAKNLAEMFGLKVPVIAVVIGEGGSGGALGIGVADSVLMMENSIYSVISPEGCASILFKDSKKAPEAARSLRIDAFSLKSLGVIDGIIKEPIGGAHRDYDETAKNLKNAVVKEFRKLEKIEIEKLLENRYNKFRRIGEFFE</sequence>
<proteinExistence type="inferred from homology"/>
<keyword evidence="14" id="KW-1185">Reference proteome</keyword>
<evidence type="ECO:0000256" key="8">
    <source>
        <dbReference type="ARBA" id="ARBA00023160"/>
    </source>
</evidence>
<dbReference type="STRING" id="526218.Sterm_1714"/>
<evidence type="ECO:0000256" key="2">
    <source>
        <dbReference type="ARBA" id="ARBA00022516"/>
    </source>
</evidence>
<dbReference type="GO" id="GO:0003989">
    <property type="term" value="F:acetyl-CoA carboxylase activity"/>
    <property type="evidence" value="ECO:0007669"/>
    <property type="project" value="InterPro"/>
</dbReference>
<evidence type="ECO:0000256" key="11">
    <source>
        <dbReference type="SAM" id="Coils"/>
    </source>
</evidence>
<dbReference type="KEGG" id="str:Sterm_1714"/>
<evidence type="ECO:0000313" key="14">
    <source>
        <dbReference type="Proteomes" id="UP000000845"/>
    </source>
</evidence>
<keyword evidence="4 10" id="KW-0547">Nucleotide-binding</keyword>
<protein>
    <recommendedName>
        <fullName evidence="10">Acetyl-coenzyme A carboxylase carboxyl transferase subunit alpha</fullName>
        <shortName evidence="10">ACCase subunit alpha</shortName>
        <shortName evidence="10">Acetyl-CoA carboxylase carboxyltransferase subunit alpha</shortName>
        <ecNumber evidence="10">2.1.3.15</ecNumber>
    </recommendedName>
</protein>
<comment type="catalytic activity">
    <reaction evidence="9 10">
        <text>N(6)-carboxybiotinyl-L-lysyl-[protein] + acetyl-CoA = N(6)-biotinyl-L-lysyl-[protein] + malonyl-CoA</text>
        <dbReference type="Rhea" id="RHEA:54728"/>
        <dbReference type="Rhea" id="RHEA-COMP:10505"/>
        <dbReference type="Rhea" id="RHEA-COMP:10506"/>
        <dbReference type="ChEBI" id="CHEBI:57288"/>
        <dbReference type="ChEBI" id="CHEBI:57384"/>
        <dbReference type="ChEBI" id="CHEBI:83144"/>
        <dbReference type="ChEBI" id="CHEBI:83145"/>
        <dbReference type="EC" id="2.1.3.15"/>
    </reaction>
</comment>
<dbReference type="EMBL" id="CP001739">
    <property type="protein sequence ID" value="ACZ08572.1"/>
    <property type="molecule type" value="Genomic_DNA"/>
</dbReference>
<dbReference type="InterPro" id="IPR001095">
    <property type="entry name" value="Acetyl_CoA_COase_a_su"/>
</dbReference>
<dbReference type="GO" id="GO:0009317">
    <property type="term" value="C:acetyl-CoA carboxylase complex"/>
    <property type="evidence" value="ECO:0007669"/>
    <property type="project" value="InterPro"/>
</dbReference>
<evidence type="ECO:0000256" key="10">
    <source>
        <dbReference type="HAMAP-Rule" id="MF_00823"/>
    </source>
</evidence>
<feature type="coiled-coil region" evidence="11">
    <location>
        <begin position="3"/>
        <end position="52"/>
    </location>
</feature>
<comment type="subunit">
    <text evidence="10">Acetyl-CoA carboxylase is a heterohexamer composed of biotin carboxyl carrier protein (AccB), biotin carboxylase (AccC) and two subunits each of ACCase subunit alpha (AccA) and ACCase subunit beta (AccD).</text>
</comment>
<keyword evidence="8 10" id="KW-0275">Fatty acid biosynthesis</keyword>
<evidence type="ECO:0000256" key="7">
    <source>
        <dbReference type="ARBA" id="ARBA00023098"/>
    </source>
</evidence>
<name>D1AII8_SEBTE</name>
<dbReference type="eggNOG" id="COG0825">
    <property type="taxonomic scope" value="Bacteria"/>
</dbReference>
<dbReference type="PROSITE" id="PS50989">
    <property type="entry name" value="COA_CT_CTER"/>
    <property type="match status" value="1"/>
</dbReference>
<dbReference type="SUPFAM" id="SSF52096">
    <property type="entry name" value="ClpP/crotonase"/>
    <property type="match status" value="1"/>
</dbReference>
<keyword evidence="10" id="KW-0963">Cytoplasm</keyword>
<dbReference type="PANTHER" id="PTHR42853:SF3">
    <property type="entry name" value="ACETYL-COENZYME A CARBOXYLASE CARBOXYL TRANSFERASE SUBUNIT ALPHA, CHLOROPLASTIC"/>
    <property type="match status" value="1"/>
</dbReference>
<dbReference type="HAMAP" id="MF_00823">
    <property type="entry name" value="AcetylCoA_CT_alpha"/>
    <property type="match status" value="1"/>
</dbReference>
<keyword evidence="3 10" id="KW-0808">Transferase</keyword>
<comment type="similarity">
    <text evidence="10">Belongs to the AccA family.</text>
</comment>
<dbReference type="NCBIfam" id="TIGR00513">
    <property type="entry name" value="accA"/>
    <property type="match status" value="1"/>
</dbReference>
<dbReference type="GO" id="GO:0005524">
    <property type="term" value="F:ATP binding"/>
    <property type="evidence" value="ECO:0007669"/>
    <property type="project" value="UniProtKB-KW"/>
</dbReference>
<gene>
    <name evidence="10" type="primary">accA</name>
    <name evidence="13" type="ordered locus">Sterm_1714</name>
</gene>
<keyword evidence="2 10" id="KW-0444">Lipid biosynthesis</keyword>
<dbReference type="Proteomes" id="UP000000845">
    <property type="component" value="Chromosome"/>
</dbReference>
<dbReference type="Gene3D" id="3.90.226.10">
    <property type="entry name" value="2-enoyl-CoA Hydratase, Chain A, domain 1"/>
    <property type="match status" value="1"/>
</dbReference>
<dbReference type="GO" id="GO:0006633">
    <property type="term" value="P:fatty acid biosynthetic process"/>
    <property type="evidence" value="ECO:0007669"/>
    <property type="project" value="UniProtKB-KW"/>
</dbReference>
<comment type="subcellular location">
    <subcellularLocation>
        <location evidence="10">Cytoplasm</location>
    </subcellularLocation>
</comment>
<comment type="pathway">
    <text evidence="1 10">Lipid metabolism; malonyl-CoA biosynthesis; malonyl-CoA from acetyl-CoA: step 1/1.</text>
</comment>
<dbReference type="PRINTS" id="PR01069">
    <property type="entry name" value="ACCCTRFRASEA"/>
</dbReference>
<dbReference type="AlphaFoldDB" id="D1AII8"/>
<evidence type="ECO:0000256" key="9">
    <source>
        <dbReference type="ARBA" id="ARBA00049152"/>
    </source>
</evidence>
<dbReference type="GO" id="GO:0016743">
    <property type="term" value="F:carboxyl- or carbamoyltransferase activity"/>
    <property type="evidence" value="ECO:0007669"/>
    <property type="project" value="UniProtKB-UniRule"/>
</dbReference>
<evidence type="ECO:0000256" key="5">
    <source>
        <dbReference type="ARBA" id="ARBA00022832"/>
    </source>
</evidence>
<dbReference type="RefSeq" id="WP_012861168.1">
    <property type="nucleotide sequence ID" value="NC_013517.1"/>
</dbReference>
<reference evidence="13 14" key="2">
    <citation type="journal article" date="2010" name="Stand. Genomic Sci.">
        <title>Complete genome sequence of Sebaldella termitidis type strain (NCTC 11300).</title>
        <authorList>
            <person name="Harmon-Smith M."/>
            <person name="Celia L."/>
            <person name="Chertkov O."/>
            <person name="Lapidus A."/>
            <person name="Copeland A."/>
            <person name="Glavina Del Rio T."/>
            <person name="Nolan M."/>
            <person name="Lucas S."/>
            <person name="Tice H."/>
            <person name="Cheng J.F."/>
            <person name="Han C."/>
            <person name="Detter J.C."/>
            <person name="Bruce D."/>
            <person name="Goodwin L."/>
            <person name="Pitluck S."/>
            <person name="Pati A."/>
            <person name="Liolios K."/>
            <person name="Ivanova N."/>
            <person name="Mavromatis K."/>
            <person name="Mikhailova N."/>
            <person name="Chen A."/>
            <person name="Palaniappan K."/>
            <person name="Land M."/>
            <person name="Hauser L."/>
            <person name="Chang Y.J."/>
            <person name="Jeffries C.D."/>
            <person name="Brettin T."/>
            <person name="Goker M."/>
            <person name="Beck B."/>
            <person name="Bristow J."/>
            <person name="Eisen J.A."/>
            <person name="Markowitz V."/>
            <person name="Hugenholtz P."/>
            <person name="Kyrpides N.C."/>
            <person name="Klenk H.P."/>
            <person name="Chen F."/>
        </authorList>
    </citation>
    <scope>NUCLEOTIDE SEQUENCE [LARGE SCALE GENOMIC DNA]</scope>
    <source>
        <strain evidence="14">ATCC 33386 / NCTC 11300</strain>
    </source>
</reference>
<comment type="function">
    <text evidence="10">Component of the acetyl coenzyme A carboxylase (ACC) complex. First, biotin carboxylase catalyzes the carboxylation of biotin on its carrier protein (BCCP) and then the CO(2) group is transferred by the carboxyltransferase to acetyl-CoA to form malonyl-CoA.</text>
</comment>
<dbReference type="EC" id="2.1.3.15" evidence="10"/>
<evidence type="ECO:0000256" key="4">
    <source>
        <dbReference type="ARBA" id="ARBA00022741"/>
    </source>
</evidence>
<evidence type="ECO:0000256" key="3">
    <source>
        <dbReference type="ARBA" id="ARBA00022679"/>
    </source>
</evidence>
<dbReference type="NCBIfam" id="NF041504">
    <property type="entry name" value="AccA_sub"/>
    <property type="match status" value="1"/>
</dbReference>
<organism evidence="13 14">
    <name type="scientific">Sebaldella termitidis (strain ATCC 33386 / NCTC 11300)</name>
    <dbReference type="NCBI Taxonomy" id="526218"/>
    <lineage>
        <taxon>Bacteria</taxon>
        <taxon>Fusobacteriati</taxon>
        <taxon>Fusobacteriota</taxon>
        <taxon>Fusobacteriia</taxon>
        <taxon>Fusobacteriales</taxon>
        <taxon>Leptotrichiaceae</taxon>
        <taxon>Sebaldella</taxon>
    </lineage>
</organism>
<reference evidence="14" key="1">
    <citation type="submission" date="2009-09" db="EMBL/GenBank/DDBJ databases">
        <title>The complete chromosome of Sebaldella termitidis ATCC 33386.</title>
        <authorList>
            <consortium name="US DOE Joint Genome Institute (JGI-PGF)"/>
            <person name="Lucas S."/>
            <person name="Copeland A."/>
            <person name="Lapidus A."/>
            <person name="Glavina del Rio T."/>
            <person name="Dalin E."/>
            <person name="Tice H."/>
            <person name="Bruce D."/>
            <person name="Goodwin L."/>
            <person name="Pitluck S."/>
            <person name="Kyrpides N."/>
            <person name="Mavromatis K."/>
            <person name="Ivanova N."/>
            <person name="Mikhailova N."/>
            <person name="Sims D."/>
            <person name="Meincke L."/>
            <person name="Brettin T."/>
            <person name="Detter J.C."/>
            <person name="Han C."/>
            <person name="Larimer F."/>
            <person name="Land M."/>
            <person name="Hauser L."/>
            <person name="Markowitz V."/>
            <person name="Cheng J.F."/>
            <person name="Hugenholtz P."/>
            <person name="Woyke T."/>
            <person name="Wu D."/>
            <person name="Eisen J.A."/>
        </authorList>
    </citation>
    <scope>NUCLEOTIDE SEQUENCE [LARGE SCALE GENOMIC DNA]</scope>
    <source>
        <strain evidence="14">ATCC 33386 / NCTC 11300</strain>
    </source>
</reference>
<feature type="domain" description="CoA carboxyltransferase C-terminal" evidence="12">
    <location>
        <begin position="31"/>
        <end position="289"/>
    </location>
</feature>
<dbReference type="PANTHER" id="PTHR42853">
    <property type="entry name" value="ACETYL-COENZYME A CARBOXYLASE CARBOXYL TRANSFERASE SUBUNIT ALPHA"/>
    <property type="match status" value="1"/>
</dbReference>
<dbReference type="UniPathway" id="UPA00655">
    <property type="reaction ID" value="UER00711"/>
</dbReference>
<keyword evidence="6 10" id="KW-0067">ATP-binding</keyword>
<evidence type="ECO:0000313" key="13">
    <source>
        <dbReference type="EMBL" id="ACZ08572.1"/>
    </source>
</evidence>
<keyword evidence="11" id="KW-0175">Coiled coil</keyword>
<dbReference type="NCBIfam" id="NF004344">
    <property type="entry name" value="PRK05724.1"/>
    <property type="match status" value="1"/>
</dbReference>